<gene>
    <name evidence="6" type="ORF">C0J50_15954</name>
</gene>
<feature type="binding site" evidence="5">
    <location>
        <position position="35"/>
    </location>
    <ligand>
        <name>Mg(2+)</name>
        <dbReference type="ChEBI" id="CHEBI:18420"/>
    </ligand>
</feature>
<accession>A0AAD5FQT1</accession>
<evidence type="ECO:0000256" key="2">
    <source>
        <dbReference type="PIRNR" id="PIRNR000915"/>
    </source>
</evidence>
<keyword evidence="5" id="KW-0479">Metal-binding</keyword>
<feature type="active site" description="Nucleophile" evidence="3">
    <location>
        <position position="33"/>
    </location>
</feature>
<dbReference type="CDD" id="cd07510">
    <property type="entry name" value="HAD_Pase_UmpH-like"/>
    <property type="match status" value="1"/>
</dbReference>
<dbReference type="Gene3D" id="3.40.50.1000">
    <property type="entry name" value="HAD superfamily/HAD-like"/>
    <property type="match status" value="2"/>
</dbReference>
<dbReference type="GO" id="GO:0005829">
    <property type="term" value="C:cytosol"/>
    <property type="evidence" value="ECO:0007669"/>
    <property type="project" value="TreeGrafter"/>
</dbReference>
<name>A0AAD5FQT1_SILAS</name>
<comment type="similarity">
    <text evidence="2">Belongs to the HAD-like hydrolase superfamily.</text>
</comment>
<dbReference type="NCBIfam" id="TIGR01460">
    <property type="entry name" value="HAD-SF-IIA"/>
    <property type="match status" value="1"/>
</dbReference>
<feature type="binding site" evidence="5">
    <location>
        <position position="249"/>
    </location>
    <ligand>
        <name>Mg(2+)</name>
        <dbReference type="ChEBI" id="CHEBI:18420"/>
    </ligand>
</feature>
<dbReference type="SUPFAM" id="SSF56784">
    <property type="entry name" value="HAD-like"/>
    <property type="match status" value="1"/>
</dbReference>
<comment type="cofactor">
    <cofactor evidence="5">
        <name>Mg(2+)</name>
        <dbReference type="ChEBI" id="CHEBI:18420"/>
    </cofactor>
    <text evidence="5">Divalent metal ions. Mg(2+) is the most effective.</text>
</comment>
<dbReference type="GO" id="GO:0016791">
    <property type="term" value="F:phosphatase activity"/>
    <property type="evidence" value="ECO:0007669"/>
    <property type="project" value="InterPro"/>
</dbReference>
<feature type="active site" description="Proton donor" evidence="3">
    <location>
        <position position="35"/>
    </location>
</feature>
<sequence length="310" mass="33669">MASASATASGGCQKIRGTQLHELLESKHNVLFDCDGVIWNGETAVAGAPEVVRALKQHGKRVFFVTNNCTRPRQSYVQKFARLGFADIGEQEIFSSAYCSAAYLRDVVTFSGKVFAIGCPGVHEELRDAGIAVVEEEDDGPDVNISNCALDPDVRAVLVGYDEQFSFMKLAKACCYLRDSECLFLATDPDPWHPLRGGRITPGSGSLTAALETASSRKATVIGKPSRFMFECIASQFDLEPESSLMVGDRLETDIVFGINCGLSTMLTLTGVSTFEQAQVYKDSGEPEKKDFVPDYVVESIADFLEALEA</sequence>
<dbReference type="AlphaFoldDB" id="A0AAD5FQT1"/>
<evidence type="ECO:0000313" key="6">
    <source>
        <dbReference type="EMBL" id="KAI5624432.1"/>
    </source>
</evidence>
<evidence type="ECO:0000256" key="5">
    <source>
        <dbReference type="PIRSR" id="PIRSR000915-3"/>
    </source>
</evidence>
<evidence type="ECO:0000313" key="7">
    <source>
        <dbReference type="Proteomes" id="UP001205998"/>
    </source>
</evidence>
<dbReference type="PIRSF" id="PIRSF000915">
    <property type="entry name" value="PGP-type_phosphatase"/>
    <property type="match status" value="1"/>
</dbReference>
<feature type="binding site" evidence="5">
    <location>
        <position position="33"/>
    </location>
    <ligand>
        <name>Mg(2+)</name>
        <dbReference type="ChEBI" id="CHEBI:18420"/>
    </ligand>
</feature>
<keyword evidence="7" id="KW-1185">Reference proteome</keyword>
<dbReference type="Proteomes" id="UP001205998">
    <property type="component" value="Unassembled WGS sequence"/>
</dbReference>
<keyword evidence="1 2" id="KW-0378">Hydrolase</keyword>
<reference evidence="6" key="1">
    <citation type="submission" date="2018-07" db="EMBL/GenBank/DDBJ databases">
        <title>Comparative genomics of catfishes provides insights into carnivory and benthic adaptation.</title>
        <authorList>
            <person name="Zhang Y."/>
            <person name="Wang D."/>
            <person name="Peng Z."/>
            <person name="Zheng S."/>
            <person name="Shao F."/>
            <person name="Tao W."/>
        </authorList>
    </citation>
    <scope>NUCLEOTIDE SEQUENCE</scope>
    <source>
        <strain evidence="6">Chongqing</strain>
    </source>
</reference>
<proteinExistence type="inferred from homology"/>
<dbReference type="NCBIfam" id="TIGR01452">
    <property type="entry name" value="PGP_euk"/>
    <property type="match status" value="1"/>
</dbReference>
<organism evidence="6 7">
    <name type="scientific">Silurus asotus</name>
    <name type="common">Amur catfish</name>
    <name type="synonym">Parasilurus asotus</name>
    <dbReference type="NCBI Taxonomy" id="30991"/>
    <lineage>
        <taxon>Eukaryota</taxon>
        <taxon>Metazoa</taxon>
        <taxon>Chordata</taxon>
        <taxon>Craniata</taxon>
        <taxon>Vertebrata</taxon>
        <taxon>Euteleostomi</taxon>
        <taxon>Actinopterygii</taxon>
        <taxon>Neopterygii</taxon>
        <taxon>Teleostei</taxon>
        <taxon>Ostariophysi</taxon>
        <taxon>Siluriformes</taxon>
        <taxon>Siluridae</taxon>
        <taxon>Silurus</taxon>
    </lineage>
</organism>
<dbReference type="Pfam" id="PF13344">
    <property type="entry name" value="Hydrolase_6"/>
    <property type="match status" value="1"/>
</dbReference>
<dbReference type="InterPro" id="IPR036412">
    <property type="entry name" value="HAD-like_sf"/>
</dbReference>
<dbReference type="PANTHER" id="PTHR19288:SF94">
    <property type="entry name" value="CHRONOPHIN"/>
    <property type="match status" value="1"/>
</dbReference>
<feature type="binding site" evidence="4">
    <location>
        <position position="224"/>
    </location>
    <ligand>
        <name>substrate</name>
    </ligand>
</feature>
<dbReference type="FunFam" id="3.40.50.1000:FF:000140">
    <property type="entry name" value="Pyridoxal phosphate phosphatase"/>
    <property type="match status" value="1"/>
</dbReference>
<evidence type="ECO:0000256" key="4">
    <source>
        <dbReference type="PIRSR" id="PIRSR000915-2"/>
    </source>
</evidence>
<dbReference type="InterPro" id="IPR006357">
    <property type="entry name" value="HAD-SF_hydro_IIA"/>
</dbReference>
<evidence type="ECO:0000256" key="1">
    <source>
        <dbReference type="ARBA" id="ARBA00022801"/>
    </source>
</evidence>
<feature type="binding site" evidence="4">
    <location>
        <position position="193"/>
    </location>
    <ligand>
        <name>substrate</name>
    </ligand>
</feature>
<dbReference type="GO" id="GO:0046872">
    <property type="term" value="F:metal ion binding"/>
    <property type="evidence" value="ECO:0007669"/>
    <property type="project" value="UniProtKB-KW"/>
</dbReference>
<protein>
    <submittedName>
        <fullName evidence="6">Pyridoxal phosphate phosphatase</fullName>
    </submittedName>
</protein>
<evidence type="ECO:0000256" key="3">
    <source>
        <dbReference type="PIRSR" id="PIRSR000915-1"/>
    </source>
</evidence>
<dbReference type="Pfam" id="PF13242">
    <property type="entry name" value="Hydrolase_like"/>
    <property type="match status" value="1"/>
</dbReference>
<dbReference type="PANTHER" id="PTHR19288">
    <property type="entry name" value="4-NITROPHENYLPHOSPHATASE-RELATED"/>
    <property type="match status" value="1"/>
</dbReference>
<comment type="caution">
    <text evidence="6">The sequence shown here is derived from an EMBL/GenBank/DDBJ whole genome shotgun (WGS) entry which is preliminary data.</text>
</comment>
<dbReference type="EMBL" id="MU551584">
    <property type="protein sequence ID" value="KAI5624432.1"/>
    <property type="molecule type" value="Genomic_DNA"/>
</dbReference>
<dbReference type="InterPro" id="IPR023214">
    <property type="entry name" value="HAD_sf"/>
</dbReference>
<dbReference type="InterPro" id="IPR006349">
    <property type="entry name" value="PGP_euk"/>
</dbReference>
<keyword evidence="5" id="KW-0460">Magnesium</keyword>